<proteinExistence type="predicted"/>
<feature type="region of interest" description="Disordered" evidence="1">
    <location>
        <begin position="81"/>
        <end position="100"/>
    </location>
</feature>
<dbReference type="PANTHER" id="PTHR33802">
    <property type="entry name" value="SI:CH211-161H7.5-RELATED"/>
    <property type="match status" value="1"/>
</dbReference>
<dbReference type="EMBL" id="JALLBG020000200">
    <property type="protein sequence ID" value="KAL3759378.1"/>
    <property type="molecule type" value="Genomic_DNA"/>
</dbReference>
<sequence length="337" mass="34992">MSSTSAGINNNKMSLRTLNSPPLVAMAGATLSIGLPFLDAALSSSASLTLLKTLNAAAFATNVIAVTIPGRLDGQEMKEFPKNATKSNNNESNSLLSKDEPSSALKLNHSRTLVNPSGWAFAIWAPIYIGEAAFVTAQLFASDPTTTALLPQLTAPFVAANLFQSLWCASFRPSYLHGCWTRYISVGMLAGTAYSLNLVQYASSTVLAAEPTMLAHLLLPLTIHFGWTSAATLVNLNGSLGSDESASARSLIALGHSSALAATILGVGLTIARSAPAYGLTLAWALAACADGMSKKCARSGDSEEEETFAKAAGVQMNLCWAGSFACAVAAAYAGLF</sequence>
<dbReference type="PANTHER" id="PTHR33802:SF1">
    <property type="entry name" value="XK-RELATED PROTEIN"/>
    <property type="match status" value="1"/>
</dbReference>
<evidence type="ECO:0000313" key="3">
    <source>
        <dbReference type="Proteomes" id="UP001530293"/>
    </source>
</evidence>
<protein>
    <submittedName>
        <fullName evidence="2">Uncharacterized protein</fullName>
    </submittedName>
</protein>
<comment type="caution">
    <text evidence="2">The sequence shown here is derived from an EMBL/GenBank/DDBJ whole genome shotgun (WGS) entry which is preliminary data.</text>
</comment>
<evidence type="ECO:0000256" key="1">
    <source>
        <dbReference type="SAM" id="MobiDB-lite"/>
    </source>
</evidence>
<dbReference type="Proteomes" id="UP001530293">
    <property type="component" value="Unassembled WGS sequence"/>
</dbReference>
<organism evidence="2 3">
    <name type="scientific">Discostella pseudostelligera</name>
    <dbReference type="NCBI Taxonomy" id="259834"/>
    <lineage>
        <taxon>Eukaryota</taxon>
        <taxon>Sar</taxon>
        <taxon>Stramenopiles</taxon>
        <taxon>Ochrophyta</taxon>
        <taxon>Bacillariophyta</taxon>
        <taxon>Coscinodiscophyceae</taxon>
        <taxon>Thalassiosirophycidae</taxon>
        <taxon>Stephanodiscales</taxon>
        <taxon>Stephanodiscaceae</taxon>
        <taxon>Discostella</taxon>
    </lineage>
</organism>
<dbReference type="AlphaFoldDB" id="A0ABD3M5Z7"/>
<keyword evidence="3" id="KW-1185">Reference proteome</keyword>
<evidence type="ECO:0000313" key="2">
    <source>
        <dbReference type="EMBL" id="KAL3759378.1"/>
    </source>
</evidence>
<name>A0ABD3M5Z7_9STRA</name>
<reference evidence="2 3" key="1">
    <citation type="submission" date="2024-10" db="EMBL/GenBank/DDBJ databases">
        <title>Updated reference genomes for cyclostephanoid diatoms.</title>
        <authorList>
            <person name="Roberts W.R."/>
            <person name="Alverson A.J."/>
        </authorList>
    </citation>
    <scope>NUCLEOTIDE SEQUENCE [LARGE SCALE GENOMIC DNA]</scope>
    <source>
        <strain evidence="2 3">AJA232-27</strain>
    </source>
</reference>
<gene>
    <name evidence="2" type="ORF">ACHAWU_000677</name>
</gene>
<accession>A0ABD3M5Z7</accession>
<feature type="compositionally biased region" description="Low complexity" evidence="1">
    <location>
        <begin position="87"/>
        <end position="96"/>
    </location>
</feature>